<dbReference type="Proteomes" id="UP000326396">
    <property type="component" value="Linkage Group LG11"/>
</dbReference>
<reference evidence="1 2" key="1">
    <citation type="submission" date="2019-05" db="EMBL/GenBank/DDBJ databases">
        <title>Mikania micrantha, genome provides insights into the molecular mechanism of rapid growth.</title>
        <authorList>
            <person name="Liu B."/>
        </authorList>
    </citation>
    <scope>NUCLEOTIDE SEQUENCE [LARGE SCALE GENOMIC DNA]</scope>
    <source>
        <strain evidence="1">NLD-2019</strain>
        <tissue evidence="1">Leaf</tissue>
    </source>
</reference>
<dbReference type="AlphaFoldDB" id="A0A5N6PP58"/>
<comment type="caution">
    <text evidence="1">The sequence shown here is derived from an EMBL/GenBank/DDBJ whole genome shotgun (WGS) entry which is preliminary data.</text>
</comment>
<evidence type="ECO:0000313" key="1">
    <source>
        <dbReference type="EMBL" id="KAD6794937.1"/>
    </source>
</evidence>
<protein>
    <submittedName>
        <fullName evidence="1">Uncharacterized protein</fullName>
    </submittedName>
</protein>
<evidence type="ECO:0000313" key="2">
    <source>
        <dbReference type="Proteomes" id="UP000326396"/>
    </source>
</evidence>
<keyword evidence="2" id="KW-1185">Reference proteome</keyword>
<accession>A0A5N6PP58</accession>
<sequence length="89" mass="9369">MSTGFVSADGAYRVASGTKSKVLYTSKDEETPKPAAIQGLIYCKSDSKLIPLNGATARVTCLARNHLGLELPAFSVSSCPADEKGYLIS</sequence>
<dbReference type="OrthoDB" id="1847243at2759"/>
<name>A0A5N6PP58_9ASTR</name>
<gene>
    <name evidence="1" type="ORF">E3N88_05833</name>
</gene>
<organism evidence="1 2">
    <name type="scientific">Mikania micrantha</name>
    <name type="common">bitter vine</name>
    <dbReference type="NCBI Taxonomy" id="192012"/>
    <lineage>
        <taxon>Eukaryota</taxon>
        <taxon>Viridiplantae</taxon>
        <taxon>Streptophyta</taxon>
        <taxon>Embryophyta</taxon>
        <taxon>Tracheophyta</taxon>
        <taxon>Spermatophyta</taxon>
        <taxon>Magnoliopsida</taxon>
        <taxon>eudicotyledons</taxon>
        <taxon>Gunneridae</taxon>
        <taxon>Pentapetalae</taxon>
        <taxon>asterids</taxon>
        <taxon>campanulids</taxon>
        <taxon>Asterales</taxon>
        <taxon>Asteraceae</taxon>
        <taxon>Asteroideae</taxon>
        <taxon>Heliantheae alliance</taxon>
        <taxon>Eupatorieae</taxon>
        <taxon>Mikania</taxon>
    </lineage>
</organism>
<dbReference type="EMBL" id="SZYD01000003">
    <property type="protein sequence ID" value="KAD6794937.1"/>
    <property type="molecule type" value="Genomic_DNA"/>
</dbReference>
<proteinExistence type="predicted"/>